<reference evidence="1 2" key="1">
    <citation type="submission" date="2020-06" db="EMBL/GenBank/DDBJ databases">
        <title>Transcriptomic and genomic resources for Thalictrum thalictroides and T. hernandezii: Facilitating candidate gene discovery in an emerging model plant lineage.</title>
        <authorList>
            <person name="Arias T."/>
            <person name="Riano-Pachon D.M."/>
            <person name="Di Stilio V.S."/>
        </authorList>
    </citation>
    <scope>NUCLEOTIDE SEQUENCE [LARGE SCALE GENOMIC DNA]</scope>
    <source>
        <strain evidence="2">cv. WT478/WT964</strain>
        <tissue evidence="1">Leaves</tissue>
    </source>
</reference>
<protein>
    <submittedName>
        <fullName evidence="1">Uncharacterized protein</fullName>
    </submittedName>
</protein>
<dbReference type="Proteomes" id="UP000554482">
    <property type="component" value="Unassembled WGS sequence"/>
</dbReference>
<dbReference type="AlphaFoldDB" id="A0A7J6VBM7"/>
<organism evidence="1 2">
    <name type="scientific">Thalictrum thalictroides</name>
    <name type="common">Rue-anemone</name>
    <name type="synonym">Anemone thalictroides</name>
    <dbReference type="NCBI Taxonomy" id="46969"/>
    <lineage>
        <taxon>Eukaryota</taxon>
        <taxon>Viridiplantae</taxon>
        <taxon>Streptophyta</taxon>
        <taxon>Embryophyta</taxon>
        <taxon>Tracheophyta</taxon>
        <taxon>Spermatophyta</taxon>
        <taxon>Magnoliopsida</taxon>
        <taxon>Ranunculales</taxon>
        <taxon>Ranunculaceae</taxon>
        <taxon>Thalictroideae</taxon>
        <taxon>Thalictrum</taxon>
    </lineage>
</organism>
<comment type="caution">
    <text evidence="1">The sequence shown here is derived from an EMBL/GenBank/DDBJ whole genome shotgun (WGS) entry which is preliminary data.</text>
</comment>
<gene>
    <name evidence="1" type="ORF">FRX31_027929</name>
</gene>
<dbReference type="EMBL" id="JABWDY010034678">
    <property type="protein sequence ID" value="KAF5182484.1"/>
    <property type="molecule type" value="Genomic_DNA"/>
</dbReference>
<evidence type="ECO:0000313" key="1">
    <source>
        <dbReference type="EMBL" id="KAF5182484.1"/>
    </source>
</evidence>
<name>A0A7J6VBM7_THATH</name>
<sequence>MVCAFLSLSWREVLNFYGLAPGQVVGNFWRFMYCFYRMEEAKYDVTLKEIRYVNVTFTTNRTPRHYYFILKQRLIPALPNLDKE</sequence>
<evidence type="ECO:0000313" key="2">
    <source>
        <dbReference type="Proteomes" id="UP000554482"/>
    </source>
</evidence>
<keyword evidence="2" id="KW-1185">Reference proteome</keyword>
<accession>A0A7J6VBM7</accession>
<proteinExistence type="predicted"/>